<evidence type="ECO:0000256" key="1">
    <source>
        <dbReference type="ARBA" id="ARBA00013194"/>
    </source>
</evidence>
<accession>A0A382DNR4</accession>
<keyword evidence="2" id="KW-0697">Rotamase</keyword>
<evidence type="ECO:0000259" key="4">
    <source>
        <dbReference type="PROSITE" id="PS50072"/>
    </source>
</evidence>
<dbReference type="PANTHER" id="PTHR45625">
    <property type="entry name" value="PEPTIDYL-PROLYL CIS-TRANS ISOMERASE-RELATED"/>
    <property type="match status" value="1"/>
</dbReference>
<reference evidence="5" key="1">
    <citation type="submission" date="2018-05" db="EMBL/GenBank/DDBJ databases">
        <authorList>
            <person name="Lanie J.A."/>
            <person name="Ng W.-L."/>
            <person name="Kazmierczak K.M."/>
            <person name="Andrzejewski T.M."/>
            <person name="Davidsen T.M."/>
            <person name="Wayne K.J."/>
            <person name="Tettelin H."/>
            <person name="Glass J.I."/>
            <person name="Rusch D."/>
            <person name="Podicherti R."/>
            <person name="Tsui H.-C.T."/>
            <person name="Winkler M.E."/>
        </authorList>
    </citation>
    <scope>NUCLEOTIDE SEQUENCE</scope>
</reference>
<dbReference type="Pfam" id="PF00160">
    <property type="entry name" value="Pro_isomerase"/>
    <property type="match status" value="1"/>
</dbReference>
<feature type="domain" description="PPIase cyclophilin-type" evidence="4">
    <location>
        <begin position="47"/>
        <end position="180"/>
    </location>
</feature>
<gene>
    <name evidence="5" type="ORF">METZ01_LOCUS192127</name>
</gene>
<dbReference type="AlphaFoldDB" id="A0A382DNR4"/>
<evidence type="ECO:0000313" key="5">
    <source>
        <dbReference type="EMBL" id="SVB39273.1"/>
    </source>
</evidence>
<evidence type="ECO:0000256" key="2">
    <source>
        <dbReference type="ARBA" id="ARBA00023110"/>
    </source>
</evidence>
<dbReference type="PANTHER" id="PTHR45625:SF4">
    <property type="entry name" value="PEPTIDYLPROLYL ISOMERASE DOMAIN AND WD REPEAT-CONTAINING PROTEIN 1"/>
    <property type="match status" value="1"/>
</dbReference>
<dbReference type="EMBL" id="UINC01039998">
    <property type="protein sequence ID" value="SVB39273.1"/>
    <property type="molecule type" value="Genomic_DNA"/>
</dbReference>
<dbReference type="InterPro" id="IPR002130">
    <property type="entry name" value="Cyclophilin-type_PPIase_dom"/>
</dbReference>
<dbReference type="InterPro" id="IPR029000">
    <property type="entry name" value="Cyclophilin-like_dom_sf"/>
</dbReference>
<dbReference type="Gene3D" id="2.40.100.10">
    <property type="entry name" value="Cyclophilin-like"/>
    <property type="match status" value="1"/>
</dbReference>
<dbReference type="SUPFAM" id="SSF50891">
    <property type="entry name" value="Cyclophilin-like"/>
    <property type="match status" value="1"/>
</dbReference>
<sequence>MAIINEPVLKIQRWSLCAVFILLTTALSVPIMGYSQELRAIIDTSKGAIEVTLNERAAPTTVANFVNLAIRGFYEGLMFHRVERNFMIQGGDPLGNGTGGPGYQFTGEILLKHNQPGILSMANSGPGTDGSQFFITHLATSHLDGLHSVFGKVISGQPVVNQIRRRDIINSITIEGDPSALFRRKQDQLSEWNQVLDENFLDLKSVFESGAN</sequence>
<protein>
    <recommendedName>
        <fullName evidence="1">peptidylprolyl isomerase</fullName>
        <ecNumber evidence="1">5.2.1.8</ecNumber>
    </recommendedName>
</protein>
<dbReference type="CDD" id="cd00317">
    <property type="entry name" value="cyclophilin"/>
    <property type="match status" value="1"/>
</dbReference>
<proteinExistence type="predicted"/>
<name>A0A382DNR4_9ZZZZ</name>
<dbReference type="PROSITE" id="PS50072">
    <property type="entry name" value="CSA_PPIASE_2"/>
    <property type="match status" value="1"/>
</dbReference>
<dbReference type="PRINTS" id="PR00153">
    <property type="entry name" value="CSAPPISMRASE"/>
</dbReference>
<dbReference type="GO" id="GO:0003755">
    <property type="term" value="F:peptidyl-prolyl cis-trans isomerase activity"/>
    <property type="evidence" value="ECO:0007669"/>
    <property type="project" value="UniProtKB-KW"/>
</dbReference>
<evidence type="ECO:0000256" key="3">
    <source>
        <dbReference type="ARBA" id="ARBA00023235"/>
    </source>
</evidence>
<dbReference type="EC" id="5.2.1.8" evidence="1"/>
<keyword evidence="3" id="KW-0413">Isomerase</keyword>
<organism evidence="5">
    <name type="scientific">marine metagenome</name>
    <dbReference type="NCBI Taxonomy" id="408172"/>
    <lineage>
        <taxon>unclassified sequences</taxon>
        <taxon>metagenomes</taxon>
        <taxon>ecological metagenomes</taxon>
    </lineage>
</organism>
<dbReference type="InterPro" id="IPR044666">
    <property type="entry name" value="Cyclophilin_A-like"/>
</dbReference>